<dbReference type="Proteomes" id="UP000030130">
    <property type="component" value="Unassembled WGS sequence"/>
</dbReference>
<reference evidence="3 5" key="1">
    <citation type="submission" date="2014-08" db="EMBL/GenBank/DDBJ databases">
        <title>Porphyromonas gulae strain:COT-052_OH1451 Genome sequencing.</title>
        <authorList>
            <person name="Wallis C."/>
            <person name="Deusch O."/>
            <person name="O'Flynn C."/>
            <person name="Davis I."/>
            <person name="Jospin G."/>
            <person name="Darling A.E."/>
            <person name="Coil D.A."/>
            <person name="Alexiev A."/>
            <person name="Horsfall A."/>
            <person name="Kirkwood N."/>
            <person name="Harris S."/>
            <person name="Eisen J.A."/>
        </authorList>
    </citation>
    <scope>NUCLEOTIDE SEQUENCE [LARGE SCALE GENOMIC DNA]</scope>
    <source>
        <strain evidence="5">COT-052 OH1451</strain>
        <strain evidence="3">COT-052_OH1451</strain>
    </source>
</reference>
<evidence type="ECO:0000313" key="5">
    <source>
        <dbReference type="Proteomes" id="UP000030130"/>
    </source>
</evidence>
<dbReference type="STRING" id="111105.HR09_10560"/>
<dbReference type="EMBL" id="JRAI01000062">
    <property type="protein sequence ID" value="KGN85007.1"/>
    <property type="molecule type" value="Genomic_DNA"/>
</dbReference>
<dbReference type="AlphaFoldDB" id="A0A0A2EEN4"/>
<evidence type="ECO:0000256" key="2">
    <source>
        <dbReference type="SAM" id="Phobius"/>
    </source>
</evidence>
<evidence type="ECO:0000256" key="1">
    <source>
        <dbReference type="SAM" id="MobiDB-lite"/>
    </source>
</evidence>
<dbReference type="RefSeq" id="WP_018965413.1">
    <property type="nucleotide sequence ID" value="NZ_JASBZW010000001.1"/>
</dbReference>
<feature type="region of interest" description="Disordered" evidence="1">
    <location>
        <begin position="1"/>
        <end position="21"/>
    </location>
</feature>
<dbReference type="Gene3D" id="2.170.120.40">
    <property type="entry name" value="YbbR-like domain"/>
    <property type="match status" value="1"/>
</dbReference>
<keyword evidence="2" id="KW-0812">Transmembrane</keyword>
<evidence type="ECO:0000313" key="4">
    <source>
        <dbReference type="EMBL" id="KGN95257.1"/>
    </source>
</evidence>
<reference evidence="4 6" key="2">
    <citation type="submission" date="2014-08" db="EMBL/GenBank/DDBJ databases">
        <title>Porphyromonas gulae strain:COT-052_OH3439 Genome sequencing.</title>
        <authorList>
            <person name="Wallis C."/>
            <person name="Deusch O."/>
            <person name="O'Flynn C."/>
            <person name="Davis I."/>
            <person name="Jospin G."/>
            <person name="Darling A.E."/>
            <person name="Coil D.A."/>
            <person name="Alexiev A."/>
            <person name="Horsfall A."/>
            <person name="Kirkwood N."/>
            <person name="Harris S."/>
            <person name="Eisen J.A."/>
        </authorList>
    </citation>
    <scope>NUCLEOTIDE SEQUENCE [LARGE SCALE GENOMIC DNA]</scope>
    <source>
        <strain evidence="6">COT-052 OH3439</strain>
        <strain evidence="4">COT-052_OH3439</strain>
    </source>
</reference>
<comment type="caution">
    <text evidence="3">The sequence shown here is derived from an EMBL/GenBank/DDBJ whole genome shotgun (WGS) entry which is preliminary data.</text>
</comment>
<dbReference type="InterPro" id="IPR053154">
    <property type="entry name" value="c-di-AMP_regulator"/>
</dbReference>
<organism evidence="3 5">
    <name type="scientific">Porphyromonas gulae</name>
    <dbReference type="NCBI Taxonomy" id="111105"/>
    <lineage>
        <taxon>Bacteria</taxon>
        <taxon>Pseudomonadati</taxon>
        <taxon>Bacteroidota</taxon>
        <taxon>Bacteroidia</taxon>
        <taxon>Bacteroidales</taxon>
        <taxon>Porphyromonadaceae</taxon>
        <taxon>Porphyromonas</taxon>
    </lineage>
</organism>
<accession>A0A0A2EEN4</accession>
<evidence type="ECO:0000313" key="6">
    <source>
        <dbReference type="Proteomes" id="UP000030146"/>
    </source>
</evidence>
<gene>
    <name evidence="3" type="ORF">HR08_07340</name>
    <name evidence="4" type="ORF">HR15_00225</name>
</gene>
<protein>
    <recommendedName>
        <fullName evidence="7">YbbR-like protein</fullName>
    </recommendedName>
</protein>
<dbReference type="PANTHER" id="PTHR37804">
    <property type="entry name" value="CDAA REGULATORY PROTEIN CDAR"/>
    <property type="match status" value="1"/>
</dbReference>
<dbReference type="PATRIC" id="fig|111105.18.peg.1990"/>
<keyword evidence="2" id="KW-0472">Membrane</keyword>
<dbReference type="Pfam" id="PF07949">
    <property type="entry name" value="YbbR"/>
    <property type="match status" value="1"/>
</dbReference>
<sequence length="335" mass="37458">MKLNLLNADRKKGKSIDKASAPRSRRGRNVLVFFAFVVLSAVFWFMQSLQDVYTASFSIPISYSELPPDIGVSGRLPDRLNIMLKDQGIVLLTYKLEGFSPINISPSKAQLHKKKSMRLNKRDLVELLQKQLETSTTIAAISPEDIKATFYTRKKKTVPVVINGQTVPKEGFYAFDPVLSPSEVTVYGSAEALAGIGSVNTEEFSIDGLENDFSGDIAIDPIDDIVIDPTNIRMQVRVEQLTEQTFELPIITKNVPDGFLLRPLPGKVSILLTLPTSRYKEVSEADLQTAVFYPSSPDSLRSDSSLPVELIMKPDWLKHYKITPSHVQFIIERIQ</sequence>
<feature type="compositionally biased region" description="Basic and acidic residues" evidence="1">
    <location>
        <begin position="8"/>
        <end position="17"/>
    </location>
</feature>
<dbReference type="EMBL" id="JRAK01000004">
    <property type="protein sequence ID" value="KGN95257.1"/>
    <property type="molecule type" value="Genomic_DNA"/>
</dbReference>
<keyword evidence="6" id="KW-1185">Reference proteome</keyword>
<name>A0A0A2EEN4_9PORP</name>
<dbReference type="InterPro" id="IPR012505">
    <property type="entry name" value="YbbR"/>
</dbReference>
<proteinExistence type="predicted"/>
<dbReference type="OrthoDB" id="1115707at2"/>
<keyword evidence="2" id="KW-1133">Transmembrane helix</keyword>
<dbReference type="PANTHER" id="PTHR37804:SF1">
    <property type="entry name" value="CDAA REGULATORY PROTEIN CDAR"/>
    <property type="match status" value="1"/>
</dbReference>
<feature type="transmembrane region" description="Helical" evidence="2">
    <location>
        <begin position="30"/>
        <end position="46"/>
    </location>
</feature>
<dbReference type="eggNOG" id="COG4856">
    <property type="taxonomic scope" value="Bacteria"/>
</dbReference>
<evidence type="ECO:0008006" key="7">
    <source>
        <dbReference type="Google" id="ProtNLM"/>
    </source>
</evidence>
<evidence type="ECO:0000313" key="3">
    <source>
        <dbReference type="EMBL" id="KGN85007.1"/>
    </source>
</evidence>
<dbReference type="Proteomes" id="UP000030146">
    <property type="component" value="Unassembled WGS sequence"/>
</dbReference>